<gene>
    <name evidence="1" type="ORF">ALGA_2067</name>
</gene>
<dbReference type="AlphaFoldDB" id="A0A1Y1CJD5"/>
<dbReference type="EMBL" id="AP018042">
    <property type="protein sequence ID" value="BAX80410.1"/>
    <property type="molecule type" value="Genomic_DNA"/>
</dbReference>
<name>A0A1Y1CJD5_9BACT</name>
<proteinExistence type="predicted"/>
<reference evidence="2" key="2">
    <citation type="journal article" date="2020" name="Antonie Van Leeuwenhoek">
        <title>Labilibaculum antarcticum sp. nov., a novel facultative anaerobic, psychrotorelant bacterium isolated from marine sediment of Antarctica.</title>
        <authorList>
            <person name="Watanabe M."/>
            <person name="Kojima H."/>
            <person name="Fukui M."/>
        </authorList>
    </citation>
    <scope>NUCLEOTIDE SEQUENCE [LARGE SCALE GENOMIC DNA]</scope>
    <source>
        <strain evidence="2">SPP2</strain>
    </source>
</reference>
<reference evidence="1 2" key="1">
    <citation type="journal article" date="2018" name="Mar. Genomics">
        <title>Complete genome sequence of Marinifilaceae bacterium strain SPP2, isolated from the Antarctic marine sediment.</title>
        <authorList>
            <person name="Watanabe M."/>
            <person name="Kojima H."/>
            <person name="Fukui M."/>
        </authorList>
    </citation>
    <scope>NUCLEOTIDE SEQUENCE [LARGE SCALE GENOMIC DNA]</scope>
    <source>
        <strain evidence="1 2">SPP2</strain>
    </source>
</reference>
<dbReference type="KEGG" id="mbas:ALGA_2067"/>
<protein>
    <submittedName>
        <fullName evidence="1">Uncharacterized protein</fullName>
    </submittedName>
</protein>
<evidence type="ECO:0000313" key="2">
    <source>
        <dbReference type="Proteomes" id="UP000218267"/>
    </source>
</evidence>
<keyword evidence="2" id="KW-1185">Reference proteome</keyword>
<evidence type="ECO:0000313" key="1">
    <source>
        <dbReference type="EMBL" id="BAX80410.1"/>
    </source>
</evidence>
<sequence length="72" mass="8456">MLFGVTKTNPMNSIFTPNKNYHLTKKQIGYVPHKQAKEEDYQRIGFMCRLGHVNKPVYPTLKRAIEKKVKYS</sequence>
<organism evidence="1 2">
    <name type="scientific">Labilibaculum antarcticum</name>
    <dbReference type="NCBI Taxonomy" id="1717717"/>
    <lineage>
        <taxon>Bacteria</taxon>
        <taxon>Pseudomonadati</taxon>
        <taxon>Bacteroidota</taxon>
        <taxon>Bacteroidia</taxon>
        <taxon>Marinilabiliales</taxon>
        <taxon>Marinifilaceae</taxon>
        <taxon>Labilibaculum</taxon>
    </lineage>
</organism>
<dbReference type="Proteomes" id="UP000218267">
    <property type="component" value="Chromosome"/>
</dbReference>
<accession>A0A1Y1CJD5</accession>